<dbReference type="GO" id="GO:0006508">
    <property type="term" value="P:proteolysis"/>
    <property type="evidence" value="ECO:0007669"/>
    <property type="project" value="InterPro"/>
</dbReference>
<keyword evidence="1" id="KW-1015">Disulfide bond</keyword>
<keyword evidence="7" id="KW-1185">Reference proteome</keyword>
<dbReference type="GO" id="GO:0004252">
    <property type="term" value="F:serine-type endopeptidase activity"/>
    <property type="evidence" value="ECO:0007669"/>
    <property type="project" value="InterPro"/>
</dbReference>
<accession>A0A9J6BB98</accession>
<evidence type="ECO:0000256" key="4">
    <source>
        <dbReference type="SAM" id="SignalP"/>
    </source>
</evidence>
<dbReference type="CDD" id="cd00190">
    <property type="entry name" value="Tryp_SPc"/>
    <property type="match status" value="1"/>
</dbReference>
<dbReference type="SMART" id="SM00020">
    <property type="entry name" value="Tryp_SPc"/>
    <property type="match status" value="1"/>
</dbReference>
<keyword evidence="2" id="KW-0325">Glycoprotein</keyword>
<dbReference type="InterPro" id="IPR001314">
    <property type="entry name" value="Peptidase_S1A"/>
</dbReference>
<dbReference type="InterPro" id="IPR001254">
    <property type="entry name" value="Trypsin_dom"/>
</dbReference>
<dbReference type="AlphaFoldDB" id="A0A9J6BB98"/>
<reference evidence="6" key="1">
    <citation type="submission" date="2021-03" db="EMBL/GenBank/DDBJ databases">
        <title>Chromosome level genome of the anhydrobiotic midge Polypedilum vanderplanki.</title>
        <authorList>
            <person name="Yoshida Y."/>
            <person name="Kikawada T."/>
            <person name="Gusev O."/>
        </authorList>
    </citation>
    <scope>NUCLEOTIDE SEQUENCE</scope>
    <source>
        <strain evidence="6">NIAS01</strain>
        <tissue evidence="6">Whole body or cell culture</tissue>
    </source>
</reference>
<dbReference type="EMBL" id="JADBJN010000004">
    <property type="protein sequence ID" value="KAG5666973.1"/>
    <property type="molecule type" value="Genomic_DNA"/>
</dbReference>
<dbReference type="Pfam" id="PF00089">
    <property type="entry name" value="Trypsin"/>
    <property type="match status" value="1"/>
</dbReference>
<keyword evidence="4" id="KW-0732">Signal</keyword>
<evidence type="ECO:0000256" key="3">
    <source>
        <dbReference type="ARBA" id="ARBA00024195"/>
    </source>
</evidence>
<feature type="signal peptide" evidence="4">
    <location>
        <begin position="1"/>
        <end position="15"/>
    </location>
</feature>
<protein>
    <recommendedName>
        <fullName evidence="5">Peptidase S1 domain-containing protein</fullName>
    </recommendedName>
</protein>
<feature type="domain" description="Peptidase S1" evidence="5">
    <location>
        <begin position="30"/>
        <end position="260"/>
    </location>
</feature>
<organism evidence="6 7">
    <name type="scientific">Polypedilum vanderplanki</name>
    <name type="common">Sleeping chironomid midge</name>
    <dbReference type="NCBI Taxonomy" id="319348"/>
    <lineage>
        <taxon>Eukaryota</taxon>
        <taxon>Metazoa</taxon>
        <taxon>Ecdysozoa</taxon>
        <taxon>Arthropoda</taxon>
        <taxon>Hexapoda</taxon>
        <taxon>Insecta</taxon>
        <taxon>Pterygota</taxon>
        <taxon>Neoptera</taxon>
        <taxon>Endopterygota</taxon>
        <taxon>Diptera</taxon>
        <taxon>Nematocera</taxon>
        <taxon>Chironomoidea</taxon>
        <taxon>Chironomidae</taxon>
        <taxon>Chironominae</taxon>
        <taxon>Polypedilum</taxon>
        <taxon>Polypedilum</taxon>
    </lineage>
</organism>
<name>A0A9J6BB98_POLVA</name>
<comment type="caution">
    <text evidence="6">The sequence shown here is derived from an EMBL/GenBank/DDBJ whole genome shotgun (WGS) entry which is preliminary data.</text>
</comment>
<proteinExistence type="inferred from homology"/>
<dbReference type="InterPro" id="IPR043504">
    <property type="entry name" value="Peptidase_S1_PA_chymotrypsin"/>
</dbReference>
<dbReference type="InterPro" id="IPR009003">
    <property type="entry name" value="Peptidase_S1_PA"/>
</dbReference>
<dbReference type="PROSITE" id="PS50240">
    <property type="entry name" value="TRYPSIN_DOM"/>
    <property type="match status" value="1"/>
</dbReference>
<dbReference type="PRINTS" id="PR00722">
    <property type="entry name" value="CHYMOTRYPSIN"/>
</dbReference>
<dbReference type="Proteomes" id="UP001107558">
    <property type="component" value="Chromosome 4"/>
</dbReference>
<evidence type="ECO:0000256" key="1">
    <source>
        <dbReference type="ARBA" id="ARBA00023157"/>
    </source>
</evidence>
<dbReference type="SUPFAM" id="SSF50494">
    <property type="entry name" value="Trypsin-like serine proteases"/>
    <property type="match status" value="1"/>
</dbReference>
<dbReference type="InterPro" id="IPR051487">
    <property type="entry name" value="Ser/Thr_Proteases_Immune/Dev"/>
</dbReference>
<dbReference type="Gene3D" id="2.40.10.10">
    <property type="entry name" value="Trypsin-like serine proteases"/>
    <property type="match status" value="1"/>
</dbReference>
<evidence type="ECO:0000259" key="5">
    <source>
        <dbReference type="PROSITE" id="PS50240"/>
    </source>
</evidence>
<evidence type="ECO:0000313" key="7">
    <source>
        <dbReference type="Proteomes" id="UP001107558"/>
    </source>
</evidence>
<comment type="similarity">
    <text evidence="3">Belongs to the peptidase S1 family. CLIP subfamily.</text>
</comment>
<dbReference type="OrthoDB" id="7726766at2759"/>
<evidence type="ECO:0000256" key="2">
    <source>
        <dbReference type="ARBA" id="ARBA00023180"/>
    </source>
</evidence>
<dbReference type="PANTHER" id="PTHR24256">
    <property type="entry name" value="TRYPTASE-RELATED"/>
    <property type="match status" value="1"/>
</dbReference>
<feature type="chain" id="PRO_5039912087" description="Peptidase S1 domain-containing protein" evidence="4">
    <location>
        <begin position="16"/>
        <end position="282"/>
    </location>
</feature>
<gene>
    <name evidence="6" type="ORF">PVAND_014977</name>
</gene>
<evidence type="ECO:0000313" key="6">
    <source>
        <dbReference type="EMBL" id="KAG5666973.1"/>
    </source>
</evidence>
<sequence>MKYFLIFIFAVFSAAISFEEENFEQILPTILGGSETQWGQFPSSVIIDGPHDFCGGSIIDSRHILTAASCVLNSRFEIINPIYWRVIAGDIFFTPPSSRRVTRSVSRILLQSDYQPFNGENNLAILRLDSPLPLPSNTIEIARRQTRIIRDALQCQLVGFGRTVNVTNTALRTRQIVLPQTIMNRDACANNFPHTNRLSERMICTQTAVNSAPCSGSLGSGLYCNGFLTGVLSGGNFCNAVPAVYQQVRAFNTWIDQVIADRSNSEQLFTPFDTRGFPTPQI</sequence>